<evidence type="ECO:0000256" key="1">
    <source>
        <dbReference type="SAM" id="MobiDB-lite"/>
    </source>
</evidence>
<feature type="compositionally biased region" description="Basic and acidic residues" evidence="1">
    <location>
        <begin position="405"/>
        <end position="416"/>
    </location>
</feature>
<proteinExistence type="predicted"/>
<keyword evidence="2" id="KW-0812">Transmembrane</keyword>
<keyword evidence="2" id="KW-0472">Membrane</keyword>
<dbReference type="RefSeq" id="WP_090167821.1">
    <property type="nucleotide sequence ID" value="NZ_FOFB01000009.1"/>
</dbReference>
<keyword evidence="5" id="KW-1185">Reference proteome</keyword>
<dbReference type="EMBL" id="FOFB01000009">
    <property type="protein sequence ID" value="SEQ40156.1"/>
    <property type="molecule type" value="Genomic_DNA"/>
</dbReference>
<reference evidence="5" key="1">
    <citation type="submission" date="2016-10" db="EMBL/GenBank/DDBJ databases">
        <authorList>
            <person name="Varghese N."/>
            <person name="Submissions S."/>
        </authorList>
    </citation>
    <scope>NUCLEOTIDE SEQUENCE [LARGE SCALE GENOMIC DNA]</scope>
    <source>
        <strain evidence="5">DSM 24740</strain>
    </source>
</reference>
<feature type="transmembrane region" description="Helical" evidence="2">
    <location>
        <begin position="321"/>
        <end position="342"/>
    </location>
</feature>
<dbReference type="Pfam" id="PF19964">
    <property type="entry name" value="EAD11"/>
    <property type="match status" value="1"/>
</dbReference>
<evidence type="ECO:0000256" key="2">
    <source>
        <dbReference type="SAM" id="Phobius"/>
    </source>
</evidence>
<protein>
    <recommendedName>
        <fullName evidence="3">Effector-associated domain-containing protein</fullName>
    </recommendedName>
</protein>
<evidence type="ECO:0000313" key="5">
    <source>
        <dbReference type="Proteomes" id="UP000199021"/>
    </source>
</evidence>
<organism evidence="4 5">
    <name type="scientific">Neolewinella agarilytica</name>
    <dbReference type="NCBI Taxonomy" id="478744"/>
    <lineage>
        <taxon>Bacteria</taxon>
        <taxon>Pseudomonadati</taxon>
        <taxon>Bacteroidota</taxon>
        <taxon>Saprospiria</taxon>
        <taxon>Saprospirales</taxon>
        <taxon>Lewinellaceae</taxon>
        <taxon>Neolewinella</taxon>
    </lineage>
</organism>
<dbReference type="AlphaFoldDB" id="A0A1H9FQH4"/>
<feature type="domain" description="Effector-associated" evidence="3">
    <location>
        <begin position="12"/>
        <end position="88"/>
    </location>
</feature>
<evidence type="ECO:0000259" key="3">
    <source>
        <dbReference type="Pfam" id="PF19964"/>
    </source>
</evidence>
<dbReference type="STRING" id="478744.SAMN05444359_10963"/>
<sequence length="512" mass="56425">MPIITPEQLSELQDQIRLAVADADLETAFHLLEGALPAGRPKANQVTLLNGRANDIIDFDINNTLSTDQLAILRNELRLDLLTFVDHLTLHDFSTEASTSRPELKPGHLLYQVPPKMAVRETHKCLVRIAHLLNQVLEGLPFDDSISLEEIPVSEVMEVEILDPCPSGNRAFDILLLSDGEQVVDEFMATEWVFNVRPLREGQHDLILKISVLITVGEKERTKNIVLSRPITVAAELAEEVEPPLIRVMDAPQIVAEEMMVLEPSVESSYSAPPPPIVAPAPSASPLPAPEIILANDGGSRVDHAPPPAPAPKRESGRKQYGGWMSAAVLALVLVVATFLFLPSEGTDTTTTVAIEEPVVAPPVKEDQLALDEAKEDAPQEPKRTTSTQPTEDARENDLTSPEVKTTRPVRENADRQAMKDNNQTVATSTASSNDRWIAGRESIIARTVQLRQIPLELRTPTYVDSVVRAKMPFKLKLENVERKKLTDGSVAITYSYISDTEGRLILRDTIR</sequence>
<dbReference type="Proteomes" id="UP000199021">
    <property type="component" value="Unassembled WGS sequence"/>
</dbReference>
<feature type="region of interest" description="Disordered" evidence="1">
    <location>
        <begin position="371"/>
        <end position="416"/>
    </location>
</feature>
<gene>
    <name evidence="4" type="ORF">SAMN05444359_10963</name>
</gene>
<evidence type="ECO:0000313" key="4">
    <source>
        <dbReference type="EMBL" id="SEQ40156.1"/>
    </source>
</evidence>
<feature type="compositionally biased region" description="Basic and acidic residues" evidence="1">
    <location>
        <begin position="371"/>
        <end position="384"/>
    </location>
</feature>
<feature type="region of interest" description="Disordered" evidence="1">
    <location>
        <begin position="297"/>
        <end position="319"/>
    </location>
</feature>
<dbReference type="OrthoDB" id="1494314at2"/>
<dbReference type="InterPro" id="IPR045439">
    <property type="entry name" value="EAD11"/>
</dbReference>
<accession>A0A1H9FQH4</accession>
<keyword evidence="2" id="KW-1133">Transmembrane helix</keyword>
<dbReference type="InParanoid" id="A0A1H9FQH4"/>
<name>A0A1H9FQH4_9BACT</name>